<keyword evidence="2" id="KW-1185">Reference proteome</keyword>
<evidence type="ECO:0000313" key="1">
    <source>
        <dbReference type="EMBL" id="GMN22589.1"/>
    </source>
</evidence>
<organism evidence="1 2">
    <name type="scientific">Ficus carica</name>
    <name type="common">Common fig</name>
    <dbReference type="NCBI Taxonomy" id="3494"/>
    <lineage>
        <taxon>Eukaryota</taxon>
        <taxon>Viridiplantae</taxon>
        <taxon>Streptophyta</taxon>
        <taxon>Embryophyta</taxon>
        <taxon>Tracheophyta</taxon>
        <taxon>Spermatophyta</taxon>
        <taxon>Magnoliopsida</taxon>
        <taxon>eudicotyledons</taxon>
        <taxon>Gunneridae</taxon>
        <taxon>Pentapetalae</taxon>
        <taxon>rosids</taxon>
        <taxon>fabids</taxon>
        <taxon>Rosales</taxon>
        <taxon>Moraceae</taxon>
        <taxon>Ficeae</taxon>
        <taxon>Ficus</taxon>
    </lineage>
</organism>
<reference evidence="1" key="1">
    <citation type="submission" date="2023-07" db="EMBL/GenBank/DDBJ databases">
        <title>draft genome sequence of fig (Ficus carica).</title>
        <authorList>
            <person name="Takahashi T."/>
            <person name="Nishimura K."/>
        </authorList>
    </citation>
    <scope>NUCLEOTIDE SEQUENCE</scope>
</reference>
<dbReference type="Proteomes" id="UP001187192">
    <property type="component" value="Unassembled WGS sequence"/>
</dbReference>
<name>A0AA87YSQ5_FICCA</name>
<sequence>DRFLPFGELEPLDAEAIDTDDSQLFFEVKG</sequence>
<evidence type="ECO:0000313" key="2">
    <source>
        <dbReference type="Proteomes" id="UP001187192"/>
    </source>
</evidence>
<protein>
    <submittedName>
        <fullName evidence="1">Uncharacterized protein</fullName>
    </submittedName>
</protein>
<proteinExistence type="predicted"/>
<feature type="non-terminal residue" evidence="1">
    <location>
        <position position="1"/>
    </location>
</feature>
<dbReference type="EMBL" id="BTGU01002844">
    <property type="protein sequence ID" value="GMN22589.1"/>
    <property type="molecule type" value="Genomic_DNA"/>
</dbReference>
<dbReference type="AlphaFoldDB" id="A0AA87YSQ5"/>
<gene>
    <name evidence="1" type="ORF">TIFTF001_043542</name>
</gene>
<comment type="caution">
    <text evidence="1">The sequence shown here is derived from an EMBL/GenBank/DDBJ whole genome shotgun (WGS) entry which is preliminary data.</text>
</comment>
<accession>A0AA87YSQ5</accession>